<reference evidence="1" key="1">
    <citation type="submission" date="2019-08" db="EMBL/GenBank/DDBJ databases">
        <authorList>
            <person name="Kucharzyk K."/>
            <person name="Murdoch R.W."/>
            <person name="Higgins S."/>
            <person name="Loffler F."/>
        </authorList>
    </citation>
    <scope>NUCLEOTIDE SEQUENCE</scope>
</reference>
<dbReference type="AlphaFoldDB" id="A0A645CRM2"/>
<gene>
    <name evidence="1" type="ORF">SDC9_126582</name>
</gene>
<name>A0A645CRM2_9ZZZZ</name>
<accession>A0A645CRM2</accession>
<dbReference type="EMBL" id="VSSQ01029412">
    <property type="protein sequence ID" value="MPM79544.1"/>
    <property type="molecule type" value="Genomic_DNA"/>
</dbReference>
<comment type="caution">
    <text evidence="1">The sequence shown here is derived from an EMBL/GenBank/DDBJ whole genome shotgun (WGS) entry which is preliminary data.</text>
</comment>
<organism evidence="1">
    <name type="scientific">bioreactor metagenome</name>
    <dbReference type="NCBI Taxonomy" id="1076179"/>
    <lineage>
        <taxon>unclassified sequences</taxon>
        <taxon>metagenomes</taxon>
        <taxon>ecological metagenomes</taxon>
    </lineage>
</organism>
<protein>
    <submittedName>
        <fullName evidence="1">Uncharacterized protein</fullName>
    </submittedName>
</protein>
<sequence length="138" mass="15394">MLRFLRSFAGFDLFPAGQHFSAVVGLGIRKNVRVATLEFVTDGGTNIIEIKTPFFLGYLCVKHDLKQQIAQLTAQIVKILTGNRVEHFVGFFKGVRGERGESLFVIPRTAGFRVAQALHDAKQAVNLGHWNILKTQAR</sequence>
<proteinExistence type="predicted"/>
<evidence type="ECO:0000313" key="1">
    <source>
        <dbReference type="EMBL" id="MPM79544.1"/>
    </source>
</evidence>